<dbReference type="AlphaFoldDB" id="A0A504YVA0"/>
<gene>
    <name evidence="7" type="ORF">FGIG_09767</name>
</gene>
<evidence type="ECO:0000313" key="7">
    <source>
        <dbReference type="EMBL" id="TPP64535.1"/>
    </source>
</evidence>
<accession>A0A504YVA0</accession>
<dbReference type="SUPFAM" id="SSF47459">
    <property type="entry name" value="HLH, helix-loop-helix DNA-binding domain"/>
    <property type="match status" value="1"/>
</dbReference>
<evidence type="ECO:0000259" key="6">
    <source>
        <dbReference type="PROSITE" id="PS50888"/>
    </source>
</evidence>
<comment type="subcellular location">
    <subcellularLocation>
        <location evidence="1">Nucleus</location>
    </subcellularLocation>
</comment>
<dbReference type="Pfam" id="PF00010">
    <property type="entry name" value="HLH"/>
    <property type="match status" value="1"/>
</dbReference>
<dbReference type="PANTHER" id="PTHR11969">
    <property type="entry name" value="MAX DIMERIZATION, MAD"/>
    <property type="match status" value="1"/>
</dbReference>
<keyword evidence="2" id="KW-0805">Transcription regulation</keyword>
<evidence type="ECO:0000256" key="5">
    <source>
        <dbReference type="ARBA" id="ARBA00023242"/>
    </source>
</evidence>
<keyword evidence="8" id="KW-1185">Reference proteome</keyword>
<sequence length="304" mass="34590">MSLSQQPKNGLLLLLQAAKKLDEEDAPQRVLTSDRWEHRTAHRNIYDIKYSNTSSNYPYNGPKRQLPNIRCTHNELEKSRRAHLRACMETLKEHLNFDNDVPRITMLTVLKKATATIQYLRQKNQCLETYEDSEKQRSVQLHKRRQALRKKLEEKRNRSLKLQSWRERNRNCSECSINTTSSDDSEIDAHLRSGVRPELTASFGPSSPPRHTIGNTIISDSPVTGQTYMFSSFKHLKNLTPPLESTRSPVGLDAFDANSSDSGFEEITITSSGAASPEETPIVYCTPDGSLSRTSYISKTCRAF</sequence>
<dbReference type="GO" id="GO:0000978">
    <property type="term" value="F:RNA polymerase II cis-regulatory region sequence-specific DNA binding"/>
    <property type="evidence" value="ECO:0007669"/>
    <property type="project" value="TreeGrafter"/>
</dbReference>
<keyword evidence="5" id="KW-0539">Nucleus</keyword>
<dbReference type="GO" id="GO:0005634">
    <property type="term" value="C:nucleus"/>
    <property type="evidence" value="ECO:0007669"/>
    <property type="project" value="UniProtKB-SubCell"/>
</dbReference>
<dbReference type="STRING" id="46835.A0A504YVA0"/>
<protein>
    <submittedName>
        <fullName evidence="7">Max dimerization protein 1</fullName>
    </submittedName>
</protein>
<organism evidence="7 8">
    <name type="scientific">Fasciola gigantica</name>
    <name type="common">Giant liver fluke</name>
    <dbReference type="NCBI Taxonomy" id="46835"/>
    <lineage>
        <taxon>Eukaryota</taxon>
        <taxon>Metazoa</taxon>
        <taxon>Spiralia</taxon>
        <taxon>Lophotrochozoa</taxon>
        <taxon>Platyhelminthes</taxon>
        <taxon>Trematoda</taxon>
        <taxon>Digenea</taxon>
        <taxon>Plagiorchiida</taxon>
        <taxon>Echinostomata</taxon>
        <taxon>Echinostomatoidea</taxon>
        <taxon>Fasciolidae</taxon>
        <taxon>Fasciola</taxon>
    </lineage>
</organism>
<dbReference type="GO" id="GO:0046983">
    <property type="term" value="F:protein dimerization activity"/>
    <property type="evidence" value="ECO:0007669"/>
    <property type="project" value="InterPro"/>
</dbReference>
<dbReference type="Proteomes" id="UP000316759">
    <property type="component" value="Unassembled WGS sequence"/>
</dbReference>
<feature type="domain" description="BHLH" evidence="6">
    <location>
        <begin position="68"/>
        <end position="120"/>
    </location>
</feature>
<name>A0A504YVA0_FASGI</name>
<proteinExistence type="predicted"/>
<keyword evidence="3" id="KW-0238">DNA-binding</keyword>
<dbReference type="OrthoDB" id="5920083at2759"/>
<evidence type="ECO:0000256" key="3">
    <source>
        <dbReference type="ARBA" id="ARBA00023125"/>
    </source>
</evidence>
<dbReference type="Gene3D" id="4.10.280.10">
    <property type="entry name" value="Helix-loop-helix DNA-binding domain"/>
    <property type="match status" value="1"/>
</dbReference>
<keyword evidence="4" id="KW-0804">Transcription</keyword>
<evidence type="ECO:0000256" key="1">
    <source>
        <dbReference type="ARBA" id="ARBA00004123"/>
    </source>
</evidence>
<comment type="caution">
    <text evidence="7">The sequence shown here is derived from an EMBL/GenBank/DDBJ whole genome shotgun (WGS) entry which is preliminary data.</text>
</comment>
<dbReference type="PROSITE" id="PS50888">
    <property type="entry name" value="BHLH"/>
    <property type="match status" value="1"/>
</dbReference>
<dbReference type="PANTHER" id="PTHR11969:SF54">
    <property type="entry name" value="MAD-LIKE PROTEIN 1"/>
    <property type="match status" value="1"/>
</dbReference>
<dbReference type="SMART" id="SM00353">
    <property type="entry name" value="HLH"/>
    <property type="match status" value="1"/>
</dbReference>
<evidence type="ECO:0000313" key="8">
    <source>
        <dbReference type="Proteomes" id="UP000316759"/>
    </source>
</evidence>
<dbReference type="EMBL" id="SUNJ01004301">
    <property type="protein sequence ID" value="TPP64535.1"/>
    <property type="molecule type" value="Genomic_DNA"/>
</dbReference>
<evidence type="ECO:0000256" key="4">
    <source>
        <dbReference type="ARBA" id="ARBA00023163"/>
    </source>
</evidence>
<dbReference type="InterPro" id="IPR036638">
    <property type="entry name" value="HLH_DNA-bd_sf"/>
</dbReference>
<dbReference type="InterPro" id="IPR011598">
    <property type="entry name" value="bHLH_dom"/>
</dbReference>
<reference evidence="7 8" key="1">
    <citation type="submission" date="2019-04" db="EMBL/GenBank/DDBJ databases">
        <title>Annotation for the trematode Fasciola gigantica.</title>
        <authorList>
            <person name="Choi Y.-J."/>
        </authorList>
    </citation>
    <scope>NUCLEOTIDE SEQUENCE [LARGE SCALE GENOMIC DNA]</scope>
    <source>
        <strain evidence="7">Uganda_cow_1</strain>
    </source>
</reference>
<dbReference type="GO" id="GO:0000981">
    <property type="term" value="F:DNA-binding transcription factor activity, RNA polymerase II-specific"/>
    <property type="evidence" value="ECO:0007669"/>
    <property type="project" value="TreeGrafter"/>
</dbReference>
<evidence type="ECO:0000256" key="2">
    <source>
        <dbReference type="ARBA" id="ARBA00023015"/>
    </source>
</evidence>